<name>A0A7E5VY41_TRINI</name>
<reference evidence="8" key="1">
    <citation type="submission" date="2025-08" db="UniProtKB">
        <authorList>
            <consortium name="RefSeq"/>
        </authorList>
    </citation>
    <scope>IDENTIFICATION</scope>
</reference>
<gene>
    <name evidence="8" type="primary">LOC113497754</name>
</gene>
<dbReference type="InterPro" id="IPR036188">
    <property type="entry name" value="FAD/NAD-bd_sf"/>
</dbReference>
<dbReference type="GO" id="GO:0016614">
    <property type="term" value="F:oxidoreductase activity, acting on CH-OH group of donors"/>
    <property type="evidence" value="ECO:0007669"/>
    <property type="project" value="InterPro"/>
</dbReference>
<dbReference type="GeneID" id="113497754"/>
<dbReference type="KEGG" id="tnl:113497754"/>
<evidence type="ECO:0000256" key="5">
    <source>
        <dbReference type="SAM" id="Phobius"/>
    </source>
</evidence>
<feature type="domain" description="Glucose-methanol-choline oxidoreductase N-terminal" evidence="6">
    <location>
        <begin position="337"/>
        <end position="351"/>
    </location>
</feature>
<dbReference type="RefSeq" id="XP_026733254.1">
    <property type="nucleotide sequence ID" value="XM_026877453.1"/>
</dbReference>
<dbReference type="Pfam" id="PF00732">
    <property type="entry name" value="GMC_oxred_N"/>
    <property type="match status" value="1"/>
</dbReference>
<evidence type="ECO:0000313" key="8">
    <source>
        <dbReference type="RefSeq" id="XP_026733254.1"/>
    </source>
</evidence>
<dbReference type="Proteomes" id="UP000322000">
    <property type="component" value="Chromosome 9"/>
</dbReference>
<keyword evidence="5" id="KW-0472">Membrane</keyword>
<evidence type="ECO:0000256" key="3">
    <source>
        <dbReference type="ARBA" id="ARBA00022630"/>
    </source>
</evidence>
<dbReference type="InterPro" id="IPR000172">
    <property type="entry name" value="GMC_OxRdtase_N"/>
</dbReference>
<sequence length="646" mass="71279">MLHSLFKVNVANVAIAVCGIGVILIWNQIISILHIISVLEVKIFPHVMRVMQVAIVGISSLNRPDIYPSHANVQDGQTFDFIIVGAGTAGCVLANRLTEVSGWQVLLIEAGDDPPSAVNIPGLSALTTDVLPDWNYYTVDDGYSSQGLKEKSIRNLRGKMLGGSSSLNFMYHIRGNKEDYDGWASEGNEGWNWDNVTKYFIKSERLIDEEILKSSSASLHNTKGLMGITRPNWDHKLREYLNAFEEKGHKLLIDSNGHEQLGISTPTFNIDNNLRQSSANAFLSPVKDRKNLYVLKNTAARKLIINQDKRVTGVEIKLPGEKVIKVNAKQEVILSAGTMNSPQLLMLSGIGPKDHLKEKGIDVILHSPNVGNNLHDHPFVIVSLTSKHNPVSIVENFDVLKYLDRFPVPNFMGFVALNKSQSYPDYQITAIPTPTAGILPPFVCASTLAYNDASCIALAEAIKQKESLFALISHLHPESRGKILLKSSNPDVPPLIYSGYFSNKNDIENFAKYLVDYVSVINTTFFRAIKSEVVNMKVSQCAGLEFLSDEYWKCYVLNMATTHFHATGTCAMGGVGRGVVDERLRVRGLTGLRVADASIMPSITRGNTNAPVVMIAEKASDMIKIDHGILIKLRKLDIISLGQIRS</sequence>
<evidence type="ECO:0000256" key="1">
    <source>
        <dbReference type="ARBA" id="ARBA00001974"/>
    </source>
</evidence>
<proteinExistence type="inferred from homology"/>
<evidence type="ECO:0000313" key="7">
    <source>
        <dbReference type="Proteomes" id="UP000322000"/>
    </source>
</evidence>
<dbReference type="InParanoid" id="A0A7E5VY41"/>
<accession>A0A7E5VY41</accession>
<dbReference type="Gene3D" id="3.50.50.60">
    <property type="entry name" value="FAD/NAD(P)-binding domain"/>
    <property type="match status" value="1"/>
</dbReference>
<dbReference type="PANTHER" id="PTHR11552">
    <property type="entry name" value="GLUCOSE-METHANOL-CHOLINE GMC OXIDOREDUCTASE"/>
    <property type="match status" value="1"/>
</dbReference>
<dbReference type="PROSITE" id="PS00624">
    <property type="entry name" value="GMC_OXRED_2"/>
    <property type="match status" value="1"/>
</dbReference>
<feature type="transmembrane region" description="Helical" evidence="5">
    <location>
        <begin position="12"/>
        <end position="36"/>
    </location>
</feature>
<dbReference type="SUPFAM" id="SSF51905">
    <property type="entry name" value="FAD/NAD(P)-binding domain"/>
    <property type="match status" value="1"/>
</dbReference>
<dbReference type="OrthoDB" id="269227at2759"/>
<evidence type="ECO:0000256" key="4">
    <source>
        <dbReference type="ARBA" id="ARBA00022827"/>
    </source>
</evidence>
<dbReference type="Pfam" id="PF05199">
    <property type="entry name" value="GMC_oxred_C"/>
    <property type="match status" value="1"/>
</dbReference>
<keyword evidence="4" id="KW-0274">FAD</keyword>
<evidence type="ECO:0000256" key="2">
    <source>
        <dbReference type="ARBA" id="ARBA00010790"/>
    </source>
</evidence>
<evidence type="ECO:0000259" key="6">
    <source>
        <dbReference type="PROSITE" id="PS00624"/>
    </source>
</evidence>
<organism evidence="7 8">
    <name type="scientific">Trichoplusia ni</name>
    <name type="common">Cabbage looper</name>
    <dbReference type="NCBI Taxonomy" id="7111"/>
    <lineage>
        <taxon>Eukaryota</taxon>
        <taxon>Metazoa</taxon>
        <taxon>Ecdysozoa</taxon>
        <taxon>Arthropoda</taxon>
        <taxon>Hexapoda</taxon>
        <taxon>Insecta</taxon>
        <taxon>Pterygota</taxon>
        <taxon>Neoptera</taxon>
        <taxon>Endopterygota</taxon>
        <taxon>Lepidoptera</taxon>
        <taxon>Glossata</taxon>
        <taxon>Ditrysia</taxon>
        <taxon>Noctuoidea</taxon>
        <taxon>Noctuidae</taxon>
        <taxon>Plusiinae</taxon>
        <taxon>Trichoplusia</taxon>
    </lineage>
</organism>
<dbReference type="AlphaFoldDB" id="A0A7E5VY41"/>
<dbReference type="InterPro" id="IPR012132">
    <property type="entry name" value="GMC_OxRdtase"/>
</dbReference>
<comment type="similarity">
    <text evidence="2">Belongs to the GMC oxidoreductase family.</text>
</comment>
<keyword evidence="3" id="KW-0285">Flavoprotein</keyword>
<keyword evidence="5" id="KW-0812">Transmembrane</keyword>
<dbReference type="PIRSF" id="PIRSF000137">
    <property type="entry name" value="Alcohol_oxidase"/>
    <property type="match status" value="1"/>
</dbReference>
<dbReference type="GO" id="GO:0050660">
    <property type="term" value="F:flavin adenine dinucleotide binding"/>
    <property type="evidence" value="ECO:0007669"/>
    <property type="project" value="InterPro"/>
</dbReference>
<keyword evidence="7" id="KW-1185">Reference proteome</keyword>
<keyword evidence="5" id="KW-1133">Transmembrane helix</keyword>
<dbReference type="Gene3D" id="3.30.560.10">
    <property type="entry name" value="Glucose Oxidase, domain 3"/>
    <property type="match status" value="1"/>
</dbReference>
<protein>
    <submittedName>
        <fullName evidence="8">Glucose dehydrogenase [FAD, quinone]-like isoform X1</fullName>
    </submittedName>
</protein>
<dbReference type="SUPFAM" id="SSF54373">
    <property type="entry name" value="FAD-linked reductases, C-terminal domain"/>
    <property type="match status" value="1"/>
</dbReference>
<dbReference type="InterPro" id="IPR007867">
    <property type="entry name" value="GMC_OxRtase_C"/>
</dbReference>
<comment type="cofactor">
    <cofactor evidence="1">
        <name>FAD</name>
        <dbReference type="ChEBI" id="CHEBI:57692"/>
    </cofactor>
</comment>
<dbReference type="PANTHER" id="PTHR11552:SF147">
    <property type="entry name" value="CHOLINE DEHYDROGENASE, MITOCHONDRIAL"/>
    <property type="match status" value="1"/>
</dbReference>